<comment type="caution">
    <text evidence="2">The sequence shown here is derived from an EMBL/GenBank/DDBJ whole genome shotgun (WGS) entry which is preliminary data.</text>
</comment>
<accession>A0A315VGF1</accession>
<dbReference type="SUPFAM" id="SSF52821">
    <property type="entry name" value="Rhodanese/Cell cycle control phosphatase"/>
    <property type="match status" value="2"/>
</dbReference>
<reference evidence="2 3" key="1">
    <citation type="journal article" date="2018" name="G3 (Bethesda)">
        <title>A High-Quality Reference Genome for the Invasive Mosquitofish Gambusia affinis Using a Chicago Library.</title>
        <authorList>
            <person name="Hoffberg S.L."/>
            <person name="Troendle N.J."/>
            <person name="Glenn T.C."/>
            <person name="Mahmud O."/>
            <person name="Louha S."/>
            <person name="Chalopin D."/>
            <person name="Bennetzen J.L."/>
            <person name="Mauricio R."/>
        </authorList>
    </citation>
    <scope>NUCLEOTIDE SEQUENCE [LARGE SCALE GENOMIC DNA]</scope>
    <source>
        <strain evidence="2">NE01/NJP1002.9</strain>
        <tissue evidence="2">Muscle</tissue>
    </source>
</reference>
<dbReference type="Proteomes" id="UP000250572">
    <property type="component" value="Unassembled WGS sequence"/>
</dbReference>
<dbReference type="PROSITE" id="PS50206">
    <property type="entry name" value="RHODANESE_3"/>
    <property type="match status" value="2"/>
</dbReference>
<dbReference type="EMBL" id="NHOQ01001766">
    <property type="protein sequence ID" value="PWA22339.1"/>
    <property type="molecule type" value="Genomic_DNA"/>
</dbReference>
<proteinExistence type="predicted"/>
<dbReference type="InterPro" id="IPR001763">
    <property type="entry name" value="Rhodanese-like_dom"/>
</dbReference>
<dbReference type="AlphaFoldDB" id="A0A315VGF1"/>
<feature type="domain" description="Rhodanese" evidence="1">
    <location>
        <begin position="11"/>
        <end position="126"/>
    </location>
</feature>
<evidence type="ECO:0000259" key="1">
    <source>
        <dbReference type="PROSITE" id="PS50206"/>
    </source>
</evidence>
<feature type="non-terminal residue" evidence="2">
    <location>
        <position position="1"/>
    </location>
</feature>
<dbReference type="Pfam" id="PF00581">
    <property type="entry name" value="Rhodanese"/>
    <property type="match status" value="2"/>
</dbReference>
<dbReference type="STRING" id="33528.ENSGAFP00000001816"/>
<evidence type="ECO:0000313" key="3">
    <source>
        <dbReference type="Proteomes" id="UP000250572"/>
    </source>
</evidence>
<dbReference type="PANTHER" id="PTHR44086">
    <property type="entry name" value="THIOSULFATE SULFURTRANSFERASE RDL2, MITOCHONDRIAL-RELATED"/>
    <property type="match status" value="1"/>
</dbReference>
<gene>
    <name evidence="2" type="ORF">CCH79_00012587</name>
</gene>
<evidence type="ECO:0000313" key="2">
    <source>
        <dbReference type="EMBL" id="PWA22339.1"/>
    </source>
</evidence>
<sequence>KYEELKALIKSNKDLVLIDVRSHGEVAGGRIPGAINIPIHTLDAALKMNPDDFKANYGIVKPPLNVPHLVFYCQSGGRSRMATTKAVQNGYNKMSIASICVCGIMLEPTANVKYEELKALIESSKDLILIDVRSDDEVNGGRIPGSIHIPIHTLDAALSMNPDDFKAKYGIAKPALTVPHLVFYCQAGRRGEMAAGNARQRGYT</sequence>
<name>A0A315VGF1_GAMAF</name>
<feature type="non-terminal residue" evidence="2">
    <location>
        <position position="204"/>
    </location>
</feature>
<dbReference type="Gene3D" id="3.40.250.10">
    <property type="entry name" value="Rhodanese-like domain"/>
    <property type="match status" value="2"/>
</dbReference>
<dbReference type="SMART" id="SM00450">
    <property type="entry name" value="RHOD"/>
    <property type="match status" value="2"/>
</dbReference>
<dbReference type="PANTHER" id="PTHR44086:SF3">
    <property type="entry name" value="THIOSULFATE SULFURTRANSFERASE_RHODANESE-LIKE DOMAIN-CONTAINING PROTEIN 1 ISOFORM X2"/>
    <property type="match status" value="1"/>
</dbReference>
<protein>
    <recommendedName>
        <fullName evidence="1">Rhodanese domain-containing protein</fullName>
    </recommendedName>
</protein>
<feature type="domain" description="Rhodanese" evidence="1">
    <location>
        <begin position="127"/>
        <end position="204"/>
    </location>
</feature>
<keyword evidence="3" id="KW-1185">Reference proteome</keyword>
<dbReference type="InterPro" id="IPR036873">
    <property type="entry name" value="Rhodanese-like_dom_sf"/>
</dbReference>
<organism evidence="2 3">
    <name type="scientific">Gambusia affinis</name>
    <name type="common">Western mosquitofish</name>
    <name type="synonym">Heterandria affinis</name>
    <dbReference type="NCBI Taxonomy" id="33528"/>
    <lineage>
        <taxon>Eukaryota</taxon>
        <taxon>Metazoa</taxon>
        <taxon>Chordata</taxon>
        <taxon>Craniata</taxon>
        <taxon>Vertebrata</taxon>
        <taxon>Euteleostomi</taxon>
        <taxon>Actinopterygii</taxon>
        <taxon>Neopterygii</taxon>
        <taxon>Teleostei</taxon>
        <taxon>Neoteleostei</taxon>
        <taxon>Acanthomorphata</taxon>
        <taxon>Ovalentaria</taxon>
        <taxon>Atherinomorphae</taxon>
        <taxon>Cyprinodontiformes</taxon>
        <taxon>Poeciliidae</taxon>
        <taxon>Poeciliinae</taxon>
        <taxon>Gambusia</taxon>
    </lineage>
</organism>